<comment type="caution">
    <text evidence="1">The sequence shown here is derived from an EMBL/GenBank/DDBJ whole genome shotgun (WGS) entry which is preliminary data.</text>
</comment>
<name>A0ABR0I6N6_9PEZI</name>
<dbReference type="RefSeq" id="XP_062799507.1">
    <property type="nucleotide sequence ID" value="XM_062948104.1"/>
</dbReference>
<dbReference type="Proteomes" id="UP001323617">
    <property type="component" value="Unassembled WGS sequence"/>
</dbReference>
<sequence length="188" mass="20819">MMASTIPSRLTRVGWPLVRRPSFRPSLRAHIVPKISRLAAAPGILGRTTANTLFSATFLRPFHYSVSHSSACDFNRPCRCSGSMKDNRQPYCEICKVNPTAHQDAAFARDWKGIPGYRVSLPTVINAGGEKLKLGKAATRERVETETWRRRSVEHERGTIMRMEPGGETSVLDSNSNDISLMAFGGNS</sequence>
<dbReference type="EMBL" id="JAFFHC010000005">
    <property type="protein sequence ID" value="KAK4676037.1"/>
    <property type="molecule type" value="Genomic_DNA"/>
</dbReference>
<proteinExistence type="predicted"/>
<organism evidence="1 2">
    <name type="scientific">Podospora pseudoanserina</name>
    <dbReference type="NCBI Taxonomy" id="2609844"/>
    <lineage>
        <taxon>Eukaryota</taxon>
        <taxon>Fungi</taxon>
        <taxon>Dikarya</taxon>
        <taxon>Ascomycota</taxon>
        <taxon>Pezizomycotina</taxon>
        <taxon>Sordariomycetes</taxon>
        <taxon>Sordariomycetidae</taxon>
        <taxon>Sordariales</taxon>
        <taxon>Podosporaceae</taxon>
        <taxon>Podospora</taxon>
    </lineage>
</organism>
<evidence type="ECO:0000313" key="1">
    <source>
        <dbReference type="EMBL" id="KAK4676037.1"/>
    </source>
</evidence>
<accession>A0ABR0I6N6</accession>
<reference evidence="1 2" key="1">
    <citation type="journal article" date="2023" name="bioRxiv">
        <title>High-quality genome assemblies of four members of thePodospora anserinaspecies complex.</title>
        <authorList>
            <person name="Ament-Velasquez S.L."/>
            <person name="Vogan A.A."/>
            <person name="Wallerman O."/>
            <person name="Hartmann F."/>
            <person name="Gautier V."/>
            <person name="Silar P."/>
            <person name="Giraud T."/>
            <person name="Johannesson H."/>
        </authorList>
    </citation>
    <scope>NUCLEOTIDE SEQUENCE [LARGE SCALE GENOMIC DNA]</scope>
    <source>
        <strain evidence="1 2">CBS 124.78</strain>
    </source>
</reference>
<dbReference type="GeneID" id="87968969"/>
<protein>
    <submittedName>
        <fullName evidence="1">Uncharacterized protein</fullName>
    </submittedName>
</protein>
<gene>
    <name evidence="1" type="ORF">QC764_508485</name>
</gene>
<keyword evidence="2" id="KW-1185">Reference proteome</keyword>
<evidence type="ECO:0000313" key="2">
    <source>
        <dbReference type="Proteomes" id="UP001323617"/>
    </source>
</evidence>